<gene>
    <name evidence="2" type="ORF">TorRG33x02_232810</name>
</gene>
<organism evidence="2 3">
    <name type="scientific">Trema orientale</name>
    <name type="common">Charcoal tree</name>
    <name type="synonym">Celtis orientalis</name>
    <dbReference type="NCBI Taxonomy" id="63057"/>
    <lineage>
        <taxon>Eukaryota</taxon>
        <taxon>Viridiplantae</taxon>
        <taxon>Streptophyta</taxon>
        <taxon>Embryophyta</taxon>
        <taxon>Tracheophyta</taxon>
        <taxon>Spermatophyta</taxon>
        <taxon>Magnoliopsida</taxon>
        <taxon>eudicotyledons</taxon>
        <taxon>Gunneridae</taxon>
        <taxon>Pentapetalae</taxon>
        <taxon>rosids</taxon>
        <taxon>fabids</taxon>
        <taxon>Rosales</taxon>
        <taxon>Cannabaceae</taxon>
        <taxon>Trema</taxon>
    </lineage>
</organism>
<comment type="caution">
    <text evidence="2">The sequence shown here is derived from an EMBL/GenBank/DDBJ whole genome shotgun (WGS) entry which is preliminary data.</text>
</comment>
<keyword evidence="1" id="KW-0472">Membrane</keyword>
<reference evidence="3" key="1">
    <citation type="submission" date="2016-06" db="EMBL/GenBank/DDBJ databases">
        <title>Parallel loss of symbiosis genes in relatives of nitrogen-fixing non-legume Parasponia.</title>
        <authorList>
            <person name="Van Velzen R."/>
            <person name="Holmer R."/>
            <person name="Bu F."/>
            <person name="Rutten L."/>
            <person name="Van Zeijl A."/>
            <person name="Liu W."/>
            <person name="Santuari L."/>
            <person name="Cao Q."/>
            <person name="Sharma T."/>
            <person name="Shen D."/>
            <person name="Roswanjaya Y."/>
            <person name="Wardhani T."/>
            <person name="Kalhor M.S."/>
            <person name="Jansen J."/>
            <person name="Van den Hoogen J."/>
            <person name="Gungor B."/>
            <person name="Hartog M."/>
            <person name="Hontelez J."/>
            <person name="Verver J."/>
            <person name="Yang W.-C."/>
            <person name="Schijlen E."/>
            <person name="Repin R."/>
            <person name="Schilthuizen M."/>
            <person name="Schranz E."/>
            <person name="Heidstra R."/>
            <person name="Miyata K."/>
            <person name="Fedorova E."/>
            <person name="Kohlen W."/>
            <person name="Bisseling T."/>
            <person name="Smit S."/>
            <person name="Geurts R."/>
        </authorList>
    </citation>
    <scope>NUCLEOTIDE SEQUENCE [LARGE SCALE GENOMIC DNA]</scope>
    <source>
        <strain evidence="3">cv. RG33-2</strain>
    </source>
</reference>
<name>A0A2P5E5Y1_TREOI</name>
<keyword evidence="1" id="KW-0812">Transmembrane</keyword>
<evidence type="ECO:0000313" key="3">
    <source>
        <dbReference type="Proteomes" id="UP000237000"/>
    </source>
</evidence>
<dbReference type="AlphaFoldDB" id="A0A2P5E5Y1"/>
<dbReference type="Proteomes" id="UP000237000">
    <property type="component" value="Unassembled WGS sequence"/>
</dbReference>
<sequence length="73" mass="8291">MPALVPGQPEKRISEFEPQKKVMCIIILCPMSCIVVPLSMDDDDDGGDMFIPGISMGLQYYSLVWLIIFLERR</sequence>
<protein>
    <recommendedName>
        <fullName evidence="4">Transmembrane protein</fullName>
    </recommendedName>
</protein>
<dbReference type="InParanoid" id="A0A2P5E5Y1"/>
<evidence type="ECO:0000313" key="2">
    <source>
        <dbReference type="EMBL" id="PON80948.1"/>
    </source>
</evidence>
<proteinExistence type="predicted"/>
<accession>A0A2P5E5Y1</accession>
<feature type="transmembrane region" description="Helical" evidence="1">
    <location>
        <begin position="21"/>
        <end position="38"/>
    </location>
</feature>
<keyword evidence="1" id="KW-1133">Transmembrane helix</keyword>
<dbReference type="OrthoDB" id="10291671at2759"/>
<evidence type="ECO:0008006" key="4">
    <source>
        <dbReference type="Google" id="ProtNLM"/>
    </source>
</evidence>
<keyword evidence="3" id="KW-1185">Reference proteome</keyword>
<feature type="transmembrane region" description="Helical" evidence="1">
    <location>
        <begin position="50"/>
        <end position="70"/>
    </location>
</feature>
<evidence type="ECO:0000256" key="1">
    <source>
        <dbReference type="SAM" id="Phobius"/>
    </source>
</evidence>
<dbReference type="EMBL" id="JXTC01000228">
    <property type="protein sequence ID" value="PON80948.1"/>
    <property type="molecule type" value="Genomic_DNA"/>
</dbReference>